<name>A0AAW6U006_9BACT</name>
<gene>
    <name evidence="6" type="primary">glgP</name>
    <name evidence="6" type="ORF">QJ522_09545</name>
</gene>
<evidence type="ECO:0000256" key="3">
    <source>
        <dbReference type="ARBA" id="ARBA00022533"/>
    </source>
</evidence>
<keyword evidence="7" id="KW-1185">Reference proteome</keyword>
<evidence type="ECO:0000256" key="2">
    <source>
        <dbReference type="ARBA" id="ARBA00006047"/>
    </source>
</evidence>
<dbReference type="PANTHER" id="PTHR42655:SF1">
    <property type="entry name" value="GLYCOGEN PHOSPHORYLASE"/>
    <property type="match status" value="1"/>
</dbReference>
<dbReference type="SUPFAM" id="SSF53756">
    <property type="entry name" value="UDP-Glycosyltransferase/glycogen phosphorylase"/>
    <property type="match status" value="1"/>
</dbReference>
<organism evidence="6 7">
    <name type="scientific">Anaerobaca lacustris</name>
    <dbReference type="NCBI Taxonomy" id="3044600"/>
    <lineage>
        <taxon>Bacteria</taxon>
        <taxon>Pseudomonadati</taxon>
        <taxon>Planctomycetota</taxon>
        <taxon>Phycisphaerae</taxon>
        <taxon>Sedimentisphaerales</taxon>
        <taxon>Anaerobacaceae</taxon>
        <taxon>Anaerobaca</taxon>
    </lineage>
</organism>
<dbReference type="Gene3D" id="3.40.50.2000">
    <property type="entry name" value="Glycogen Phosphorylase B"/>
    <property type="match status" value="3"/>
</dbReference>
<feature type="modified residue" description="N6-(pyridoxal phosphate)lysine" evidence="4">
    <location>
        <position position="605"/>
    </location>
</feature>
<comment type="similarity">
    <text evidence="2">Belongs to the glycogen phosphorylase family.</text>
</comment>
<dbReference type="InterPro" id="IPR011834">
    <property type="entry name" value="Agluc_phsphrylas"/>
</dbReference>
<dbReference type="EMBL" id="JASCXX010000009">
    <property type="protein sequence ID" value="MDI6449284.1"/>
    <property type="molecule type" value="Genomic_DNA"/>
</dbReference>
<keyword evidence="4" id="KW-0663">Pyridoxal phosphate</keyword>
<dbReference type="RefSeq" id="WP_349244690.1">
    <property type="nucleotide sequence ID" value="NZ_JASCXX010000009.1"/>
</dbReference>
<dbReference type="InterPro" id="IPR024517">
    <property type="entry name" value="Glycogen_phosphorylase_DUF3417"/>
</dbReference>
<keyword evidence="3" id="KW-0021">Allosteric enzyme</keyword>
<dbReference type="Pfam" id="PF00343">
    <property type="entry name" value="Phosphorylase"/>
    <property type="match status" value="1"/>
</dbReference>
<dbReference type="NCBIfam" id="TIGR02094">
    <property type="entry name" value="more_P_ylases"/>
    <property type="match status" value="1"/>
</dbReference>
<dbReference type="AlphaFoldDB" id="A0AAW6U006"/>
<dbReference type="GO" id="GO:0008184">
    <property type="term" value="F:glycogen phosphorylase activity"/>
    <property type="evidence" value="ECO:0007669"/>
    <property type="project" value="InterPro"/>
</dbReference>
<evidence type="ECO:0000313" key="6">
    <source>
        <dbReference type="EMBL" id="MDI6449284.1"/>
    </source>
</evidence>
<evidence type="ECO:0000256" key="1">
    <source>
        <dbReference type="ARBA" id="ARBA00001275"/>
    </source>
</evidence>
<evidence type="ECO:0000313" key="7">
    <source>
        <dbReference type="Proteomes" id="UP001431776"/>
    </source>
</evidence>
<dbReference type="PIRSF" id="PIRSF000460">
    <property type="entry name" value="Pprylas_GlgP"/>
    <property type="match status" value="1"/>
</dbReference>
<dbReference type="GO" id="GO:0030170">
    <property type="term" value="F:pyridoxal phosphate binding"/>
    <property type="evidence" value="ECO:0007669"/>
    <property type="project" value="InterPro"/>
</dbReference>
<comment type="caution">
    <text evidence="6">The sequence shown here is derived from an EMBL/GenBank/DDBJ whole genome shotgun (WGS) entry which is preliminary data.</text>
</comment>
<dbReference type="InterPro" id="IPR052182">
    <property type="entry name" value="Glycogen/Maltodextrin_Phosph"/>
</dbReference>
<feature type="domain" description="DUF3417" evidence="5">
    <location>
        <begin position="13"/>
        <end position="122"/>
    </location>
</feature>
<evidence type="ECO:0000256" key="4">
    <source>
        <dbReference type="PIRSR" id="PIRSR000460-1"/>
    </source>
</evidence>
<dbReference type="GO" id="GO:0005975">
    <property type="term" value="P:carbohydrate metabolic process"/>
    <property type="evidence" value="ECO:0007669"/>
    <property type="project" value="InterPro"/>
</dbReference>
<reference evidence="6" key="1">
    <citation type="submission" date="2023-05" db="EMBL/GenBank/DDBJ databases">
        <title>Anaerotaeda fermentans gen. nov., sp. nov., a novel anaerobic planctomycete of the new family within the order Sedimentisphaerales isolated from Taman Peninsula, Russia.</title>
        <authorList>
            <person name="Khomyakova M.A."/>
            <person name="Merkel A.Y."/>
            <person name="Slobodkin A.I."/>
        </authorList>
    </citation>
    <scope>NUCLEOTIDE SEQUENCE</scope>
    <source>
        <strain evidence="6">M17dextr</strain>
    </source>
</reference>
<proteinExistence type="inferred from homology"/>
<dbReference type="Pfam" id="PF11897">
    <property type="entry name" value="DUF3417"/>
    <property type="match status" value="1"/>
</dbReference>
<dbReference type="Proteomes" id="UP001431776">
    <property type="component" value="Unassembled WGS sequence"/>
</dbReference>
<dbReference type="InterPro" id="IPR000811">
    <property type="entry name" value="Glyco_trans_35"/>
</dbReference>
<evidence type="ECO:0000259" key="5">
    <source>
        <dbReference type="Pfam" id="PF11897"/>
    </source>
</evidence>
<accession>A0AAW6U006</accession>
<sequence>MAFRNVFVYPRYPENLERLYSLAYNLWSTWNYEAIRLFYRVDASLFQKVKHNPVKLLMSLSQERIDELAHDDGFLFELERVWENYQEYMSHTEAGEAGKADGLTAGDVIAYFSMEFGLHECIPIYGGGLGILAGDFLKAASDMALPIIGVGLIYRFGYFTQRVNLDGLQEELFLEFDNHLIPVHEVRDAQGEAAYIDMTLGGEPLKVKLWEIQVGRTRLILLDTDIEDNPADFRDITRELYVADREKRLQQEVVLGIGGVMALERLDIHPTIYHINEGHSALLAIARLKQLTRDRKLSLSEAKALIRASTVFTTHTPVTAGNESFKMPLVKQYLESEAEALGLSFEELAEYGLFGENEEVFWLPAVAIRFATHVNGVSKLHGEVSRQMWAELFPGLQTREIPISHVTNGVHRSWLSQPFTELLNRHVGPTYIYCAKSRGLSDKVTHIPDEEIWEAHRKNKQNLVTFVRRKLAVDLAAKGFIQRRIENLTRLLNPEYMTVVYARRFAKYKRATLILRDKERLAKILTNSSKPVQLLFAGKAHPADKAGKEMIREVIHFARDYRLEDRVIFLEDYDVDIARHLAWGADVWLNTPIRPNEASGTSGMKAAINGVLNLSVLDGWWPEAYDGENGWAITAGQFYEQSELQEVAEANQIYDLLEAVITEMYYDRSEVGIPTQWVEMMRRSIATACSGFNMNRVLAEYTRKYYIPAKQQVHSLSANDFEPLRKAMQGQGALLNSWDKVTIRDLSTTADRKDRVCQGEKVEVHCMVDFHGAPADAFGVELYLSQNNIDEFTVIPMTGGEMQGHSRSYACSFDIVEHGLLTMNVRLRPADPILRDSHPELIKWAQ</sequence>
<comment type="catalytic activity">
    <reaction evidence="1">
        <text>[(1-&gt;4)-alpha-D-glucosyl](n) + phosphate = [(1-&gt;4)-alpha-D-glucosyl](n-1) + alpha-D-glucose 1-phosphate</text>
        <dbReference type="Rhea" id="RHEA:41732"/>
        <dbReference type="Rhea" id="RHEA-COMP:9584"/>
        <dbReference type="Rhea" id="RHEA-COMP:9586"/>
        <dbReference type="ChEBI" id="CHEBI:15444"/>
        <dbReference type="ChEBI" id="CHEBI:43474"/>
        <dbReference type="ChEBI" id="CHEBI:58601"/>
        <dbReference type="EC" id="2.4.1.1"/>
    </reaction>
</comment>
<protein>
    <submittedName>
        <fullName evidence="6">Alpha-glucan family phosphorylase</fullName>
    </submittedName>
</protein>
<dbReference type="PANTHER" id="PTHR42655">
    <property type="entry name" value="GLYCOGEN PHOSPHORYLASE"/>
    <property type="match status" value="1"/>
</dbReference>